<dbReference type="HOGENOM" id="CLU_077488_1_0_1"/>
<name>E3LN74_CAERE</name>
<sequence length="144" mass="15883">MYFILLIVIFKPIQTCIPTQNVETVDSFPCKACSKIYDATCQGAGFPSPTNYCLKAADVPVTYTVGTPPSIFEDQSDMCYTYLDCPAGTMEQFDSIDEQTSIPGNFDGTPTFAFCYETGAVAGKWYSYSDGHDDEMSGMRCKNQ</sequence>
<evidence type="ECO:0000313" key="3">
    <source>
        <dbReference type="Proteomes" id="UP000008281"/>
    </source>
</evidence>
<dbReference type="Pfam" id="PF03380">
    <property type="entry name" value="DUF282"/>
    <property type="match status" value="1"/>
</dbReference>
<dbReference type="OrthoDB" id="5789930at2759"/>
<dbReference type="PANTHER" id="PTHR47921:SF3">
    <property type="entry name" value="C6 DOMAIN-CONTAINING PROTEIN"/>
    <property type="match status" value="1"/>
</dbReference>
<dbReference type="PANTHER" id="PTHR47921">
    <property type="entry name" value="PROTEIN CBG14847-RELATED"/>
    <property type="match status" value="1"/>
</dbReference>
<dbReference type="eggNOG" id="ENOG502TIXE">
    <property type="taxonomic scope" value="Eukaryota"/>
</dbReference>
<dbReference type="AlphaFoldDB" id="E3LN74"/>
<evidence type="ECO:0000256" key="1">
    <source>
        <dbReference type="SAM" id="SignalP"/>
    </source>
</evidence>
<keyword evidence="3" id="KW-1185">Reference proteome</keyword>
<feature type="chain" id="PRO_5011977160" description="DUF281 domain-containing protein" evidence="1">
    <location>
        <begin position="16"/>
        <end position="144"/>
    </location>
</feature>
<feature type="signal peptide" evidence="1">
    <location>
        <begin position="1"/>
        <end position="15"/>
    </location>
</feature>
<dbReference type="GeneID" id="9815098"/>
<gene>
    <name evidence="2" type="ORF">CRE_28297</name>
</gene>
<protein>
    <recommendedName>
        <fullName evidence="4">DUF281 domain-containing protein</fullName>
    </recommendedName>
</protein>
<dbReference type="RefSeq" id="XP_003114658.2">
    <property type="nucleotide sequence ID" value="XM_003114610.2"/>
</dbReference>
<accession>E3LN74</accession>
<dbReference type="OMA" id="IEIMNAC"/>
<dbReference type="InterPro" id="IPR005044">
    <property type="entry name" value="DUF282_CAE_spp"/>
</dbReference>
<evidence type="ECO:0008006" key="4">
    <source>
        <dbReference type="Google" id="ProtNLM"/>
    </source>
</evidence>
<dbReference type="FunCoup" id="E3LN74">
    <property type="interactions" value="431"/>
</dbReference>
<keyword evidence="1" id="KW-0732">Signal</keyword>
<dbReference type="CTD" id="9815098"/>
<dbReference type="InParanoid" id="E3LN74"/>
<dbReference type="Proteomes" id="UP000008281">
    <property type="component" value="Unassembled WGS sequence"/>
</dbReference>
<organism evidence="3">
    <name type="scientific">Caenorhabditis remanei</name>
    <name type="common">Caenorhabditis vulgaris</name>
    <dbReference type="NCBI Taxonomy" id="31234"/>
    <lineage>
        <taxon>Eukaryota</taxon>
        <taxon>Metazoa</taxon>
        <taxon>Ecdysozoa</taxon>
        <taxon>Nematoda</taxon>
        <taxon>Chromadorea</taxon>
        <taxon>Rhabditida</taxon>
        <taxon>Rhabditina</taxon>
        <taxon>Rhabditomorpha</taxon>
        <taxon>Rhabditoidea</taxon>
        <taxon>Rhabditidae</taxon>
        <taxon>Peloderinae</taxon>
        <taxon>Caenorhabditis</taxon>
    </lineage>
</organism>
<reference evidence="2" key="1">
    <citation type="submission" date="2007-07" db="EMBL/GenBank/DDBJ databases">
        <title>PCAP assembly of the Caenorhabditis remanei genome.</title>
        <authorList>
            <consortium name="The Caenorhabditis remanei Sequencing Consortium"/>
            <person name="Wilson R.K."/>
        </authorList>
    </citation>
    <scope>NUCLEOTIDE SEQUENCE [LARGE SCALE GENOMIC DNA]</scope>
    <source>
        <strain evidence="2">PB4641</strain>
    </source>
</reference>
<proteinExistence type="predicted"/>
<dbReference type="KEGG" id="crq:GCK72_001688"/>
<evidence type="ECO:0000313" key="2">
    <source>
        <dbReference type="EMBL" id="EFP02793.1"/>
    </source>
</evidence>
<dbReference type="EMBL" id="DS268411">
    <property type="protein sequence ID" value="EFP02793.1"/>
    <property type="molecule type" value="Genomic_DNA"/>
</dbReference>